<evidence type="ECO:0000256" key="1">
    <source>
        <dbReference type="SAM" id="Phobius"/>
    </source>
</evidence>
<keyword evidence="1" id="KW-1133">Transmembrane helix</keyword>
<proteinExistence type="predicted"/>
<gene>
    <name evidence="2" type="ORF">EUBVEN_00665</name>
</gene>
<dbReference type="Proteomes" id="UP000006000">
    <property type="component" value="Unassembled WGS sequence"/>
</dbReference>
<feature type="transmembrane region" description="Helical" evidence="1">
    <location>
        <begin position="21"/>
        <end position="40"/>
    </location>
</feature>
<dbReference type="AlphaFoldDB" id="A5Z4N8"/>
<keyword evidence="1" id="KW-0472">Membrane</keyword>
<feature type="transmembrane region" description="Helical" evidence="1">
    <location>
        <begin position="75"/>
        <end position="94"/>
    </location>
</feature>
<dbReference type="HOGENOM" id="CLU_1852186_0_0_9"/>
<reference evidence="2 3" key="1">
    <citation type="submission" date="2007-03" db="EMBL/GenBank/DDBJ databases">
        <authorList>
            <person name="Fulton L."/>
            <person name="Clifton S."/>
            <person name="Fulton B."/>
            <person name="Xu J."/>
            <person name="Minx P."/>
            <person name="Pepin K.H."/>
            <person name="Johnson M."/>
            <person name="Thiruvilangam P."/>
            <person name="Bhonagiri V."/>
            <person name="Nash W.E."/>
            <person name="Mardis E.R."/>
            <person name="Wilson R.K."/>
        </authorList>
    </citation>
    <scope>NUCLEOTIDE SEQUENCE [LARGE SCALE GENOMIC DNA]</scope>
    <source>
        <strain evidence="2 3">ATCC 27560</strain>
    </source>
</reference>
<feature type="transmembrane region" description="Helical" evidence="1">
    <location>
        <begin position="106"/>
        <end position="137"/>
    </location>
</feature>
<accession>A5Z4N8</accession>
<reference evidence="2 3" key="2">
    <citation type="submission" date="2007-04" db="EMBL/GenBank/DDBJ databases">
        <title>Draft genome sequence of Eubacterium ventriosum (ATCC 27560).</title>
        <authorList>
            <person name="Sudarsanam P."/>
            <person name="Ley R."/>
            <person name="Guruge J."/>
            <person name="Turnbaugh P.J."/>
            <person name="Mahowald M."/>
            <person name="Liep D."/>
            <person name="Gordon J."/>
        </authorList>
    </citation>
    <scope>NUCLEOTIDE SEQUENCE [LARGE SCALE GENOMIC DNA]</scope>
    <source>
        <strain evidence="2 3">ATCC 27560</strain>
    </source>
</reference>
<dbReference type="EMBL" id="AAVL02000028">
    <property type="protein sequence ID" value="EDM52137.1"/>
    <property type="molecule type" value="Genomic_DNA"/>
</dbReference>
<feature type="transmembrane region" description="Helical" evidence="1">
    <location>
        <begin position="46"/>
        <end position="63"/>
    </location>
</feature>
<evidence type="ECO:0000313" key="2">
    <source>
        <dbReference type="EMBL" id="EDM52137.1"/>
    </source>
</evidence>
<name>A5Z4N8_9FIRM</name>
<organism evidence="2 3">
    <name type="scientific">Eubacterium ventriosum ATCC 27560</name>
    <dbReference type="NCBI Taxonomy" id="411463"/>
    <lineage>
        <taxon>Bacteria</taxon>
        <taxon>Bacillati</taxon>
        <taxon>Bacillota</taxon>
        <taxon>Clostridia</taxon>
        <taxon>Eubacteriales</taxon>
        <taxon>Eubacteriaceae</taxon>
        <taxon>Eubacterium</taxon>
    </lineage>
</organism>
<comment type="caution">
    <text evidence="2">The sequence shown here is derived from an EMBL/GenBank/DDBJ whole genome shotgun (WGS) entry which is preliminary data.</text>
</comment>
<sequence>MCVNFFVVIFSNKFRNNVFCLIYNIFNFVLCHLNVFFTNFFYKNVFGIHCFIFGFVYLIHYLFDIFFTNFFSNNVFNLISYICNLVNSFISYIFSFSSVKGNCDFLVAIIVIAGVYLKDFFVIKIFKAFIFVFFIFYI</sequence>
<evidence type="ECO:0000313" key="3">
    <source>
        <dbReference type="Proteomes" id="UP000006000"/>
    </source>
</evidence>
<keyword evidence="1" id="KW-0812">Transmembrane</keyword>
<protein>
    <submittedName>
        <fullName evidence="2">Uncharacterized protein</fullName>
    </submittedName>
</protein>